<dbReference type="EMBL" id="CP024199">
    <property type="protein sequence ID" value="AUG52614.1"/>
    <property type="molecule type" value="Genomic_DNA"/>
</dbReference>
<keyword evidence="4" id="KW-1185">Reference proteome</keyword>
<reference evidence="2 4" key="2">
    <citation type="submission" date="2017-10" db="EMBL/GenBank/DDBJ databases">
        <title>Biodiversity and function of Thalassospira species in the particle-attached aromatic-hydrocarbon-degrading consortia from the surface seawater of the China South Sea.</title>
        <authorList>
            <person name="Dong C."/>
            <person name="Liu R."/>
            <person name="Shao Z."/>
        </authorList>
    </citation>
    <scope>NUCLEOTIDE SEQUENCE [LARGE SCALE GENOMIC DNA]</scope>
    <source>
        <strain evidence="2 4">CSC3H3</strain>
    </source>
</reference>
<dbReference type="KEGG" id="thac:CSC3H3_07695"/>
<evidence type="ECO:0000313" key="5">
    <source>
        <dbReference type="Proteomes" id="UP000233597"/>
    </source>
</evidence>
<dbReference type="Proteomes" id="UP000233458">
    <property type="component" value="Chromosome"/>
</dbReference>
<evidence type="ECO:0000313" key="4">
    <source>
        <dbReference type="Proteomes" id="UP000233458"/>
    </source>
</evidence>
<accession>A0A2N3KRY4</accession>
<feature type="transmembrane region" description="Helical" evidence="1">
    <location>
        <begin position="20"/>
        <end position="42"/>
    </location>
</feature>
<dbReference type="EMBL" id="NWTK01000009">
    <property type="protein sequence ID" value="PKR53270.1"/>
    <property type="molecule type" value="Genomic_DNA"/>
</dbReference>
<proteinExistence type="predicted"/>
<keyword evidence="1" id="KW-0812">Transmembrane</keyword>
<dbReference type="AlphaFoldDB" id="A0A2N3KRY4"/>
<protein>
    <submittedName>
        <fullName evidence="3">Uncharacterized protein</fullName>
    </submittedName>
</protein>
<evidence type="ECO:0000256" key="1">
    <source>
        <dbReference type="SAM" id="Phobius"/>
    </source>
</evidence>
<evidence type="ECO:0000313" key="2">
    <source>
        <dbReference type="EMBL" id="AUG52614.1"/>
    </source>
</evidence>
<feature type="transmembrane region" description="Helical" evidence="1">
    <location>
        <begin position="49"/>
        <end position="69"/>
    </location>
</feature>
<reference evidence="3 5" key="1">
    <citation type="submission" date="2017-09" db="EMBL/GenBank/DDBJ databases">
        <title>Biodiversity and function of Thalassospira species in the particle-attached aromatic-hydrocarbon-degrading consortia from the surface seawater of the South China Sea.</title>
        <authorList>
            <person name="Dong C."/>
            <person name="Liu R."/>
            <person name="Shao Z."/>
        </authorList>
    </citation>
    <scope>NUCLEOTIDE SEQUENCE [LARGE SCALE GENOMIC DNA]</scope>
    <source>
        <strain evidence="3 5">CSC1P2</strain>
    </source>
</reference>
<evidence type="ECO:0000313" key="3">
    <source>
        <dbReference type="EMBL" id="PKR53270.1"/>
    </source>
</evidence>
<sequence length="81" mass="9368">MFSPMMFDAPGSENNIYLHLLFSSVLLFPLMSFCGAFFPWLLRRWEWSAWFFLMPFFGTGFVVFSATLLQVKCSGDFACIT</sequence>
<gene>
    <name evidence="3" type="ORF">COO20_14290</name>
    <name evidence="2" type="ORF">CSC3H3_07695</name>
</gene>
<name>A0A2N3KRY4_9PROT</name>
<dbReference type="Proteomes" id="UP000233597">
    <property type="component" value="Unassembled WGS sequence"/>
</dbReference>
<keyword evidence="1" id="KW-0472">Membrane</keyword>
<keyword evidence="1" id="KW-1133">Transmembrane helix</keyword>
<organism evidence="3 5">
    <name type="scientific">Thalassospira marina</name>
    <dbReference type="NCBI Taxonomy" id="2048283"/>
    <lineage>
        <taxon>Bacteria</taxon>
        <taxon>Pseudomonadati</taxon>
        <taxon>Pseudomonadota</taxon>
        <taxon>Alphaproteobacteria</taxon>
        <taxon>Rhodospirillales</taxon>
        <taxon>Thalassospiraceae</taxon>
        <taxon>Thalassospira</taxon>
    </lineage>
</organism>